<dbReference type="CDD" id="cd07067">
    <property type="entry name" value="HP_PGM_like"/>
    <property type="match status" value="1"/>
</dbReference>
<evidence type="ECO:0000256" key="4">
    <source>
        <dbReference type="SAM" id="SignalP"/>
    </source>
</evidence>
<protein>
    <submittedName>
        <fullName evidence="5">Phosphoglycerate mutase</fullName>
        <ecNumber evidence="5">5.4.2.12</ecNumber>
    </submittedName>
</protein>
<feature type="binding site" evidence="2">
    <location>
        <position position="91"/>
    </location>
    <ligand>
        <name>substrate</name>
    </ligand>
</feature>
<dbReference type="EMBL" id="JACIER010000002">
    <property type="protein sequence ID" value="MBB4042855.1"/>
    <property type="molecule type" value="Genomic_DNA"/>
</dbReference>
<dbReference type="AlphaFoldDB" id="A0A840D266"/>
<dbReference type="InterPro" id="IPR013078">
    <property type="entry name" value="His_Pase_superF_clade-1"/>
</dbReference>
<keyword evidence="6" id="KW-1185">Reference proteome</keyword>
<evidence type="ECO:0000313" key="6">
    <source>
        <dbReference type="Proteomes" id="UP000560658"/>
    </source>
</evidence>
<dbReference type="GO" id="GO:0004619">
    <property type="term" value="F:phosphoglycerate mutase activity"/>
    <property type="evidence" value="ECO:0007669"/>
    <property type="project" value="UniProtKB-EC"/>
</dbReference>
<organism evidence="5 6">
    <name type="scientific">Bacteroides reticulotermitis</name>
    <dbReference type="NCBI Taxonomy" id="1133319"/>
    <lineage>
        <taxon>Bacteria</taxon>
        <taxon>Pseudomonadati</taxon>
        <taxon>Bacteroidota</taxon>
        <taxon>Bacteroidia</taxon>
        <taxon>Bacteroidales</taxon>
        <taxon>Bacteroidaceae</taxon>
        <taxon>Bacteroides</taxon>
    </lineage>
</organism>
<evidence type="ECO:0000256" key="3">
    <source>
        <dbReference type="PIRSR" id="PIRSR613078-3"/>
    </source>
</evidence>
<keyword evidence="5" id="KW-0413">Isomerase</keyword>
<gene>
    <name evidence="5" type="ORF">GGR06_000620</name>
</gene>
<dbReference type="RefSeq" id="WP_044163975.1">
    <property type="nucleotide sequence ID" value="NZ_JACIER010000002.1"/>
</dbReference>
<reference evidence="5" key="1">
    <citation type="submission" date="2020-08" db="EMBL/GenBank/DDBJ databases">
        <title>Genomic Encyclopedia of Type Strains, Phase IV (KMG-IV): sequencing the most valuable type-strain genomes for metagenomic binning, comparative biology and taxonomic classification.</title>
        <authorList>
            <person name="Goeker M."/>
        </authorList>
    </citation>
    <scope>NUCLEOTIDE SEQUENCE [LARGE SCALE GENOMIC DNA]</scope>
    <source>
        <strain evidence="5">DSM 105720</strain>
    </source>
</reference>
<name>A0A840D266_9BACE</name>
<dbReference type="SUPFAM" id="SSF53254">
    <property type="entry name" value="Phosphoglycerate mutase-like"/>
    <property type="match status" value="1"/>
</dbReference>
<evidence type="ECO:0000256" key="2">
    <source>
        <dbReference type="PIRSR" id="PIRSR613078-2"/>
    </source>
</evidence>
<feature type="signal peptide" evidence="4">
    <location>
        <begin position="1"/>
        <end position="21"/>
    </location>
</feature>
<dbReference type="GO" id="GO:0016791">
    <property type="term" value="F:phosphatase activity"/>
    <property type="evidence" value="ECO:0007669"/>
    <property type="project" value="TreeGrafter"/>
</dbReference>
<feature type="active site" description="Tele-phosphohistidine intermediate" evidence="1">
    <location>
        <position position="40"/>
    </location>
</feature>
<dbReference type="GO" id="GO:0005737">
    <property type="term" value="C:cytoplasm"/>
    <property type="evidence" value="ECO:0007669"/>
    <property type="project" value="TreeGrafter"/>
</dbReference>
<dbReference type="Gene3D" id="3.40.50.1240">
    <property type="entry name" value="Phosphoglycerate mutase-like"/>
    <property type="match status" value="1"/>
</dbReference>
<feature type="chain" id="PRO_5032612705" evidence="4">
    <location>
        <begin position="22"/>
        <end position="268"/>
    </location>
</feature>
<dbReference type="PANTHER" id="PTHR48100">
    <property type="entry name" value="BROAD-SPECIFICITY PHOSPHATASE YOR283W-RELATED"/>
    <property type="match status" value="1"/>
</dbReference>
<dbReference type="InterPro" id="IPR050275">
    <property type="entry name" value="PGM_Phosphatase"/>
</dbReference>
<dbReference type="PANTHER" id="PTHR48100:SF9">
    <property type="entry name" value="PHOSPHOGLYCERATE MUTASE 2 PARALOG"/>
    <property type="match status" value="1"/>
</dbReference>
<evidence type="ECO:0000313" key="5">
    <source>
        <dbReference type="EMBL" id="MBB4042855.1"/>
    </source>
</evidence>
<dbReference type="SMART" id="SM00855">
    <property type="entry name" value="PGAM"/>
    <property type="match status" value="1"/>
</dbReference>
<sequence length="268" mass="28946">MRKITFLVLAALVGFMPGASAQKKKSVAANGEVVIYFARHGKTILNTMDRVQGWADTPLTPAGVEVAEYLGEGLQSENIQFKAAYSSDLGRARQTARIVLDNKGQANLPITEVAQLRETNFGSYEGDLNGKMWGDAALYLHYKSAQELFADMEQKPELLKSAIASFKALETLGIGEDYDQVKARGQKAIREIAAKEAANGGGNILIVGHGMSIGVFLSDIDSNGKKPSANHMGNAAVCKVIYKDGKFSLESFGDMSYVEKGKSTRTNK</sequence>
<comment type="caution">
    <text evidence="5">The sequence shown here is derived from an EMBL/GenBank/DDBJ whole genome shotgun (WGS) entry which is preliminary data.</text>
</comment>
<dbReference type="Proteomes" id="UP000560658">
    <property type="component" value="Unassembled WGS sequence"/>
</dbReference>
<evidence type="ECO:0000256" key="1">
    <source>
        <dbReference type="PIRSR" id="PIRSR613078-1"/>
    </source>
</evidence>
<feature type="site" description="Transition state stabilizer" evidence="3">
    <location>
        <position position="209"/>
    </location>
</feature>
<accession>A0A840D266</accession>
<proteinExistence type="predicted"/>
<feature type="active site" description="Proton donor/acceptor" evidence="1">
    <location>
        <position position="118"/>
    </location>
</feature>
<keyword evidence="4" id="KW-0732">Signal</keyword>
<dbReference type="EC" id="5.4.2.12" evidence="5"/>
<feature type="binding site" evidence="2">
    <location>
        <begin position="39"/>
        <end position="46"/>
    </location>
    <ligand>
        <name>substrate</name>
    </ligand>
</feature>
<dbReference type="InterPro" id="IPR029033">
    <property type="entry name" value="His_PPase_superfam"/>
</dbReference>
<dbReference type="Pfam" id="PF00300">
    <property type="entry name" value="His_Phos_1"/>
    <property type="match status" value="1"/>
</dbReference>